<feature type="compositionally biased region" description="Polar residues" evidence="1">
    <location>
        <begin position="95"/>
        <end position="124"/>
    </location>
</feature>
<gene>
    <name evidence="2" type="ORF">CQA63_07570</name>
</gene>
<comment type="caution">
    <text evidence="2">The sequence shown here is derived from an EMBL/GenBank/DDBJ whole genome shotgun (WGS) entry which is preliminary data.</text>
</comment>
<dbReference type="RefSeq" id="WP_104700078.1">
    <property type="nucleotide sequence ID" value="NZ_FZPP01000020.1"/>
</dbReference>
<dbReference type="AlphaFoldDB" id="A0A3D8I252"/>
<dbReference type="EMBL" id="NXLR01000016">
    <property type="protein sequence ID" value="RDU59209.1"/>
    <property type="molecule type" value="Genomic_DNA"/>
</dbReference>
<sequence length="139" mass="15242">MSGGEELLLSTKDSLGESPEILQVCHSEGARSATEESLSNLLESPQRFFGAEAPQNDNKSNPQDKTTLQGKLLCHSERSEESLKESLVAKRDSSLDSQAQNDKLTTFTRNPKSNDSQKAKSNYSPLIRVSSDSKRVSLL</sequence>
<evidence type="ECO:0000313" key="2">
    <source>
        <dbReference type="EMBL" id="RDU59209.1"/>
    </source>
</evidence>
<accession>A0A3D8I252</accession>
<feature type="compositionally biased region" description="Basic and acidic residues" evidence="1">
    <location>
        <begin position="74"/>
        <end position="94"/>
    </location>
</feature>
<organism evidence="2 3">
    <name type="scientific">Helicobacter marmotae</name>
    <dbReference type="NCBI Taxonomy" id="152490"/>
    <lineage>
        <taxon>Bacteria</taxon>
        <taxon>Pseudomonadati</taxon>
        <taxon>Campylobacterota</taxon>
        <taxon>Epsilonproteobacteria</taxon>
        <taxon>Campylobacterales</taxon>
        <taxon>Helicobacteraceae</taxon>
        <taxon>Helicobacter</taxon>
    </lineage>
</organism>
<reference evidence="2 3" key="1">
    <citation type="submission" date="2018-04" db="EMBL/GenBank/DDBJ databases">
        <title>Novel Campyloabacter and Helicobacter Species and Strains.</title>
        <authorList>
            <person name="Mannion A.J."/>
            <person name="Shen Z."/>
            <person name="Fox J.G."/>
        </authorList>
    </citation>
    <scope>NUCLEOTIDE SEQUENCE [LARGE SCALE GENOMIC DNA]</scope>
    <source>
        <strain evidence="2 3">MIT 98-6070</strain>
    </source>
</reference>
<protein>
    <submittedName>
        <fullName evidence="2">Uncharacterized protein</fullName>
    </submittedName>
</protein>
<feature type="compositionally biased region" description="Polar residues" evidence="1">
    <location>
        <begin position="55"/>
        <end position="69"/>
    </location>
</feature>
<dbReference type="Proteomes" id="UP000256599">
    <property type="component" value="Unassembled WGS sequence"/>
</dbReference>
<feature type="region of interest" description="Disordered" evidence="1">
    <location>
        <begin position="27"/>
        <end position="139"/>
    </location>
</feature>
<name>A0A3D8I252_9HELI</name>
<evidence type="ECO:0000313" key="3">
    <source>
        <dbReference type="Proteomes" id="UP000256599"/>
    </source>
</evidence>
<keyword evidence="3" id="KW-1185">Reference proteome</keyword>
<evidence type="ECO:0000256" key="1">
    <source>
        <dbReference type="SAM" id="MobiDB-lite"/>
    </source>
</evidence>
<proteinExistence type="predicted"/>